<name>A0AAV9RJJ5_9TELE</name>
<sequence length="103" mass="11948">MRNITRSHHVKLTTFAQEQPQDIGETTYIPVRSFFVWRLPRNAPHCSVVFPWKGLPSDREICKALGAQYRSTYTCDFQVSSQGHDDNNKRDEKLALLRNGLQK</sequence>
<keyword evidence="2" id="KW-1185">Reference proteome</keyword>
<evidence type="ECO:0000313" key="1">
    <source>
        <dbReference type="EMBL" id="KAK5609171.1"/>
    </source>
</evidence>
<gene>
    <name evidence="1" type="ORF">CRENBAI_015225</name>
</gene>
<comment type="caution">
    <text evidence="1">The sequence shown here is derived from an EMBL/GenBank/DDBJ whole genome shotgun (WGS) entry which is preliminary data.</text>
</comment>
<reference evidence="1 2" key="1">
    <citation type="submission" date="2021-06" db="EMBL/GenBank/DDBJ databases">
        <authorList>
            <person name="Palmer J.M."/>
        </authorList>
    </citation>
    <scope>NUCLEOTIDE SEQUENCE [LARGE SCALE GENOMIC DNA]</scope>
    <source>
        <strain evidence="1 2">MEX-2019</strain>
        <tissue evidence="1">Muscle</tissue>
    </source>
</reference>
<dbReference type="AlphaFoldDB" id="A0AAV9RJJ5"/>
<organism evidence="1 2">
    <name type="scientific">Crenichthys baileyi</name>
    <name type="common">White River springfish</name>
    <dbReference type="NCBI Taxonomy" id="28760"/>
    <lineage>
        <taxon>Eukaryota</taxon>
        <taxon>Metazoa</taxon>
        <taxon>Chordata</taxon>
        <taxon>Craniata</taxon>
        <taxon>Vertebrata</taxon>
        <taxon>Euteleostomi</taxon>
        <taxon>Actinopterygii</taxon>
        <taxon>Neopterygii</taxon>
        <taxon>Teleostei</taxon>
        <taxon>Neoteleostei</taxon>
        <taxon>Acanthomorphata</taxon>
        <taxon>Ovalentaria</taxon>
        <taxon>Atherinomorphae</taxon>
        <taxon>Cyprinodontiformes</taxon>
        <taxon>Goodeidae</taxon>
        <taxon>Crenichthys</taxon>
    </lineage>
</organism>
<dbReference type="EMBL" id="JAHHUM010001761">
    <property type="protein sequence ID" value="KAK5609171.1"/>
    <property type="molecule type" value="Genomic_DNA"/>
</dbReference>
<proteinExistence type="predicted"/>
<accession>A0AAV9RJJ5</accession>
<protein>
    <submittedName>
        <fullName evidence="1">Uncharacterized protein</fullName>
    </submittedName>
</protein>
<evidence type="ECO:0000313" key="2">
    <source>
        <dbReference type="Proteomes" id="UP001311232"/>
    </source>
</evidence>
<dbReference type="Proteomes" id="UP001311232">
    <property type="component" value="Unassembled WGS sequence"/>
</dbReference>